<proteinExistence type="predicted"/>
<sequence>MAETVLNVVAEEILGKLISLATEQIGLAWGFEEELTQLRESVEMIQDVLADAERKQVSDRFVMRWLQRLKDVAYDADDVLDELAYEILRRKVEIRNQMKRKVCFFFSLSNPIAFRIKMANKVKTIHESLKRINDEANGFGLSRAGSVYGNPETIPNRETDSSLDHSEVVGREDSVSEIVKLVTSTTGQQLSVIPIVGMAGLGKTTLAKLVYNHELVKNYFDKKIWVCVSDDFDDKMILRGILESLTGKPSQLEIKNAILQNLQKELQGKRYLLILDDVWNEDFLKWDALRGCLLGINSNFGNNIIVTTRSHKVAEIMETVSRHQLENLDDDECWSIIKKRVSAVPLTPDLEAIGRDIAKKCGGVPLVAKVLGGTMSLKKVKNQWLTIQNSEVWSSLHGSNDMLPILKLSFDYLSSPSLKQCFAYCSIFPKDYVMDKEELIQQYWMAEGFLQPSQGSDLVMEDIGFMYFDILLANSLLQDAEKDAYDNIVSCKMHDLVHDLALLVSKFETLIVDGDSEVDISHVRRLSIQSEGETIPRISFSKDRVKRLRTLVSNTNVFGNMLSNFKRLRVLKLSGFSIIELSESIGRLIHLRFLHISCPNIKVLPKSITKLYNLQTLNVCDCDRLREFPKDLRNLVSLRYIFVSSCVYICSLLKDIGQLKCLQTFPSFFVKQDAGHRIGELGQLNQLRRVLTIYDLENVRDKEEARRANLAEKAKIDRLGFYWGYSANKREVNYNNDEDVLEGLQPHQNLKSLKIGGFGGKKFPLWMLRSCDAKDALSLFDNLIEINLSGCTECEEVPTLGCLPCLKFLVIEGMDKVTCIGVKFYTMYSDDSHRNALFPALRKLKLKNMNCLVEWQDVMEVTAARVVFPCLEELTIKDCPQLRSAPCHFLSLNKLKIRGVCSTIFENVSSKLTKLTSLDVSSVSELAFLPMQIFCASLRSLKIEKCGELSHIPDALHALFSLETLEVKGCPKLMSFPSIQGVASLLRHLAISCGDEVLPTGLQSCTSLQDLRISDCPNLILIPNLRELQSLTQLEIWRCPNLKSIADLEELRSLNKLAICKCQKLTGLPQGLRDCLKGLSIGGFCEELDVFPSLSSIQHLHSSLERLYLYGWAKINTLPDEIQHFTALKHLYIGEFDEIEALPEWLGNLSSLRRLDIKGCKNLLHLPTVQAMQNIIMLLINDCPKLKERCTKGSGAEWSKVSHIPILRIDFYFLEGAEEEREKYNGFLSSLIEEEIENLTIQKEKARHDPYSKYKKIIRLFRGC</sequence>
<dbReference type="PRINTS" id="PR00364">
    <property type="entry name" value="DISEASERSIST"/>
</dbReference>
<feature type="domain" description="Disease resistance protein At4g27190-like leucine-rich repeats" evidence="9">
    <location>
        <begin position="932"/>
        <end position="1062"/>
    </location>
</feature>
<dbReference type="Pfam" id="PF23247">
    <property type="entry name" value="LRR_RPS2"/>
    <property type="match status" value="1"/>
</dbReference>
<feature type="domain" description="NB-ARC" evidence="7">
    <location>
        <begin position="172"/>
        <end position="343"/>
    </location>
</feature>
<dbReference type="Pfam" id="PF18052">
    <property type="entry name" value="Rx_N"/>
    <property type="match status" value="1"/>
</dbReference>
<dbReference type="InterPro" id="IPR036388">
    <property type="entry name" value="WH-like_DNA-bd_sf"/>
</dbReference>
<dbReference type="InParanoid" id="A0A7N2MT07"/>
<dbReference type="Gene3D" id="1.10.10.10">
    <property type="entry name" value="Winged helix-like DNA-binding domain superfamily/Winged helix DNA-binding domain"/>
    <property type="match status" value="1"/>
</dbReference>
<evidence type="ECO:0000256" key="2">
    <source>
        <dbReference type="ARBA" id="ARBA00022737"/>
    </source>
</evidence>
<dbReference type="Gene3D" id="3.40.50.300">
    <property type="entry name" value="P-loop containing nucleotide triphosphate hydrolases"/>
    <property type="match status" value="1"/>
</dbReference>
<evidence type="ECO:0000256" key="3">
    <source>
        <dbReference type="ARBA" id="ARBA00022741"/>
    </source>
</evidence>
<dbReference type="InterPro" id="IPR056789">
    <property type="entry name" value="LRR_R13L1-DRL21"/>
</dbReference>
<feature type="domain" description="Disease resistance N-terminal" evidence="8">
    <location>
        <begin position="11"/>
        <end position="99"/>
    </location>
</feature>
<evidence type="ECO:0000259" key="11">
    <source>
        <dbReference type="Pfam" id="PF25019"/>
    </source>
</evidence>
<dbReference type="Pfam" id="PF23559">
    <property type="entry name" value="WHD_DRP"/>
    <property type="match status" value="1"/>
</dbReference>
<dbReference type="GeneID" id="115965039"/>
<gene>
    <name evidence="12" type="primary">LOC115965039</name>
</gene>
<dbReference type="FunFam" id="1.10.10.10:FF:000322">
    <property type="entry name" value="Probable disease resistance protein At1g63360"/>
    <property type="match status" value="1"/>
</dbReference>
<dbReference type="OMA" id="WSANEDW"/>
<dbReference type="PANTHER" id="PTHR36766">
    <property type="entry name" value="PLANT BROAD-SPECTRUM MILDEW RESISTANCE PROTEIN RPW8"/>
    <property type="match status" value="1"/>
</dbReference>
<dbReference type="RefSeq" id="XP_030940108.1">
    <property type="nucleotide sequence ID" value="XM_031084248.1"/>
</dbReference>
<reference evidence="12 13" key="1">
    <citation type="journal article" date="2016" name="G3 (Bethesda)">
        <title>First Draft Assembly and Annotation of the Genome of a California Endemic Oak Quercus lobata Nee (Fagaceae).</title>
        <authorList>
            <person name="Sork V.L."/>
            <person name="Fitz-Gibbon S.T."/>
            <person name="Puiu D."/>
            <person name="Crepeau M."/>
            <person name="Gugger P.F."/>
            <person name="Sherman R."/>
            <person name="Stevens K."/>
            <person name="Langley C.H."/>
            <person name="Pellegrini M."/>
            <person name="Salzberg S.L."/>
        </authorList>
    </citation>
    <scope>NUCLEOTIDE SEQUENCE [LARGE SCALE GENOMIC DNA]</scope>
    <source>
        <strain evidence="12 13">cv. SW786</strain>
    </source>
</reference>
<organism evidence="12 13">
    <name type="scientific">Quercus lobata</name>
    <name type="common">Valley oak</name>
    <dbReference type="NCBI Taxonomy" id="97700"/>
    <lineage>
        <taxon>Eukaryota</taxon>
        <taxon>Viridiplantae</taxon>
        <taxon>Streptophyta</taxon>
        <taxon>Embryophyta</taxon>
        <taxon>Tracheophyta</taxon>
        <taxon>Spermatophyta</taxon>
        <taxon>Magnoliopsida</taxon>
        <taxon>eudicotyledons</taxon>
        <taxon>Gunneridae</taxon>
        <taxon>Pentapetalae</taxon>
        <taxon>rosids</taxon>
        <taxon>fabids</taxon>
        <taxon>Fagales</taxon>
        <taxon>Fagaceae</taxon>
        <taxon>Quercus</taxon>
    </lineage>
</organism>
<feature type="coiled-coil region" evidence="6">
    <location>
        <begin position="1214"/>
        <end position="1249"/>
    </location>
</feature>
<reference evidence="12" key="2">
    <citation type="submission" date="2021-01" db="UniProtKB">
        <authorList>
            <consortium name="EnsemblPlants"/>
        </authorList>
    </citation>
    <scope>IDENTIFICATION</scope>
</reference>
<dbReference type="InterPro" id="IPR002182">
    <property type="entry name" value="NB-ARC"/>
</dbReference>
<dbReference type="SUPFAM" id="SSF52058">
    <property type="entry name" value="L domain-like"/>
    <property type="match status" value="2"/>
</dbReference>
<dbReference type="SUPFAM" id="SSF52540">
    <property type="entry name" value="P-loop containing nucleoside triphosphate hydrolases"/>
    <property type="match status" value="1"/>
</dbReference>
<evidence type="ECO:0000256" key="5">
    <source>
        <dbReference type="ARBA" id="ARBA00022840"/>
    </source>
</evidence>
<evidence type="ECO:0000259" key="9">
    <source>
        <dbReference type="Pfam" id="PF23247"/>
    </source>
</evidence>
<dbReference type="InterPro" id="IPR032675">
    <property type="entry name" value="LRR_dom_sf"/>
</dbReference>
<dbReference type="Gene3D" id="3.80.10.10">
    <property type="entry name" value="Ribonuclease Inhibitor"/>
    <property type="match status" value="4"/>
</dbReference>
<dbReference type="EnsemblPlants" id="QL10p056812:mrna">
    <property type="protein sequence ID" value="QL10p056812:mrna"/>
    <property type="gene ID" value="QL10p056812"/>
</dbReference>
<dbReference type="OrthoDB" id="1896560at2759"/>
<keyword evidence="1" id="KW-0433">Leucine-rich repeat</keyword>
<keyword evidence="13" id="KW-1185">Reference proteome</keyword>
<evidence type="ECO:0000256" key="6">
    <source>
        <dbReference type="SAM" id="Coils"/>
    </source>
</evidence>
<evidence type="ECO:0000259" key="7">
    <source>
        <dbReference type="Pfam" id="PF00931"/>
    </source>
</evidence>
<evidence type="ECO:0000313" key="13">
    <source>
        <dbReference type="Proteomes" id="UP000594261"/>
    </source>
</evidence>
<name>A0A7N2MT07_QUELO</name>
<evidence type="ECO:0008006" key="14">
    <source>
        <dbReference type="Google" id="ProtNLM"/>
    </source>
</evidence>
<dbReference type="InterPro" id="IPR038005">
    <property type="entry name" value="RX-like_CC"/>
</dbReference>
<dbReference type="Gene3D" id="1.10.8.430">
    <property type="entry name" value="Helical domain of apoptotic protease-activating factors"/>
    <property type="match status" value="1"/>
</dbReference>
<dbReference type="Gramene" id="QL10p056812:mrna">
    <property type="protein sequence ID" value="QL10p056812:mrna"/>
    <property type="gene ID" value="QL10p056812"/>
</dbReference>
<dbReference type="PANTHER" id="PTHR36766:SF70">
    <property type="entry name" value="DISEASE RESISTANCE PROTEIN RGA4"/>
    <property type="match status" value="1"/>
</dbReference>
<dbReference type="AlphaFoldDB" id="A0A7N2MT07"/>
<accession>A0A7N2MT07</accession>
<dbReference type="GO" id="GO:0043531">
    <property type="term" value="F:ADP binding"/>
    <property type="evidence" value="ECO:0007669"/>
    <property type="project" value="InterPro"/>
</dbReference>
<keyword evidence="3" id="KW-0547">Nucleotide-binding</keyword>
<feature type="domain" description="Disease resistance protein winged helix" evidence="10">
    <location>
        <begin position="427"/>
        <end position="501"/>
    </location>
</feature>
<dbReference type="InterPro" id="IPR058922">
    <property type="entry name" value="WHD_DRP"/>
</dbReference>
<evidence type="ECO:0000259" key="8">
    <source>
        <dbReference type="Pfam" id="PF18052"/>
    </source>
</evidence>
<dbReference type="GO" id="GO:0051707">
    <property type="term" value="P:response to other organism"/>
    <property type="evidence" value="ECO:0007669"/>
    <property type="project" value="UniProtKB-ARBA"/>
</dbReference>
<protein>
    <recommendedName>
        <fullName evidence="14">Disease resistance protein RGA3</fullName>
    </recommendedName>
</protein>
<dbReference type="CDD" id="cd14798">
    <property type="entry name" value="RX-CC_like"/>
    <property type="match status" value="1"/>
</dbReference>
<dbReference type="InterPro" id="IPR041118">
    <property type="entry name" value="Rx_N"/>
</dbReference>
<dbReference type="InterPro" id="IPR042197">
    <property type="entry name" value="Apaf_helical"/>
</dbReference>
<dbReference type="EMBL" id="LRBV02000010">
    <property type="status" value="NOT_ANNOTATED_CDS"/>
    <property type="molecule type" value="Genomic_DNA"/>
</dbReference>
<dbReference type="InterPro" id="IPR057135">
    <property type="entry name" value="At4g27190-like_LRR"/>
</dbReference>
<dbReference type="InterPro" id="IPR027417">
    <property type="entry name" value="P-loop_NTPase"/>
</dbReference>
<dbReference type="Proteomes" id="UP000594261">
    <property type="component" value="Chromosome 10"/>
</dbReference>
<keyword evidence="4" id="KW-0611">Plant defense</keyword>
<dbReference type="Pfam" id="PF25019">
    <property type="entry name" value="LRR_R13L1-DRL21"/>
    <property type="match status" value="1"/>
</dbReference>
<keyword evidence="5" id="KW-0067">ATP-binding</keyword>
<keyword evidence="6" id="KW-0175">Coiled coil</keyword>
<feature type="domain" description="R13L1/DRL21-like LRR repeat region" evidence="11">
    <location>
        <begin position="678"/>
        <end position="814"/>
    </location>
</feature>
<evidence type="ECO:0000313" key="12">
    <source>
        <dbReference type="EnsemblPlants" id="QL10p056812:mrna"/>
    </source>
</evidence>
<evidence type="ECO:0000256" key="1">
    <source>
        <dbReference type="ARBA" id="ARBA00022614"/>
    </source>
</evidence>
<dbReference type="GO" id="GO:0006952">
    <property type="term" value="P:defense response"/>
    <property type="evidence" value="ECO:0007669"/>
    <property type="project" value="UniProtKB-KW"/>
</dbReference>
<keyword evidence="2" id="KW-0677">Repeat</keyword>
<evidence type="ECO:0000259" key="10">
    <source>
        <dbReference type="Pfam" id="PF23559"/>
    </source>
</evidence>
<dbReference type="Pfam" id="PF00931">
    <property type="entry name" value="NB-ARC"/>
    <property type="match status" value="1"/>
</dbReference>
<dbReference type="Gene3D" id="1.20.5.4130">
    <property type="match status" value="1"/>
</dbReference>
<dbReference type="KEGG" id="qlo:115965039"/>
<dbReference type="GO" id="GO:0005524">
    <property type="term" value="F:ATP binding"/>
    <property type="evidence" value="ECO:0007669"/>
    <property type="project" value="UniProtKB-KW"/>
</dbReference>
<evidence type="ECO:0000256" key="4">
    <source>
        <dbReference type="ARBA" id="ARBA00022821"/>
    </source>
</evidence>